<dbReference type="Proteomes" id="UP000293863">
    <property type="component" value="Unassembled WGS sequence"/>
</dbReference>
<proteinExistence type="predicted"/>
<name>A0A4Q7ADZ7_9GAMM</name>
<comment type="caution">
    <text evidence="1">The sequence shown here is derived from an EMBL/GenBank/DDBJ whole genome shotgun (WGS) entry which is preliminary data.</text>
</comment>
<organism evidence="1 2">
    <name type="scientific">Acinetobacter wuhouensis</name>
    <dbReference type="NCBI Taxonomy" id="1879050"/>
    <lineage>
        <taxon>Bacteria</taxon>
        <taxon>Pseudomonadati</taxon>
        <taxon>Pseudomonadota</taxon>
        <taxon>Gammaproteobacteria</taxon>
        <taxon>Moraxellales</taxon>
        <taxon>Moraxellaceae</taxon>
        <taxon>Acinetobacter</taxon>
    </lineage>
</organism>
<evidence type="ECO:0000313" key="2">
    <source>
        <dbReference type="Proteomes" id="UP000293863"/>
    </source>
</evidence>
<dbReference type="EMBL" id="SGSQ01000045">
    <property type="protein sequence ID" value="RZG43004.1"/>
    <property type="molecule type" value="Genomic_DNA"/>
</dbReference>
<gene>
    <name evidence="1" type="ORF">EXU28_18270</name>
</gene>
<dbReference type="RefSeq" id="WP_115729225.1">
    <property type="nucleotide sequence ID" value="NZ_SGSQ01000045.1"/>
</dbReference>
<sequence>MPNVYTAHNNLDLMYREEKIRKGFQKEVIKSVLQKLYDFMSYDSENSSNKMITHFGLNEYSSHSAHQEKLEKWLQQEISEVYLHEISQEEVVEILWKKILDIISH</sequence>
<evidence type="ECO:0000313" key="1">
    <source>
        <dbReference type="EMBL" id="RZG43004.1"/>
    </source>
</evidence>
<dbReference type="AlphaFoldDB" id="A0A4Q7ADZ7"/>
<protein>
    <submittedName>
        <fullName evidence="1">Uncharacterized protein</fullName>
    </submittedName>
</protein>
<keyword evidence="2" id="KW-1185">Reference proteome</keyword>
<accession>A0A4Q7ADZ7</accession>
<reference evidence="1 2" key="1">
    <citation type="submission" date="2019-02" db="EMBL/GenBank/DDBJ databases">
        <title>The Batch Genome Submission of Acinetobacter spp. strains.</title>
        <authorList>
            <person name="Qin J."/>
            <person name="Hu Y."/>
            <person name="Ye H."/>
            <person name="Wei L."/>
            <person name="Feng Y."/>
            <person name="Zong Z."/>
        </authorList>
    </citation>
    <scope>NUCLEOTIDE SEQUENCE [LARGE SCALE GENOMIC DNA]</scope>
    <source>
        <strain evidence="1 2">WCHAW060049</strain>
    </source>
</reference>